<comment type="caution">
    <text evidence="14">The sequence shown here is derived from an EMBL/GenBank/DDBJ whole genome shotgun (WGS) entry which is preliminary data.</text>
</comment>
<keyword evidence="3" id="KW-0597">Phosphoprotein</keyword>
<dbReference type="InterPro" id="IPR003660">
    <property type="entry name" value="HAMP_dom"/>
</dbReference>
<dbReference type="PANTHER" id="PTHR34220:SF11">
    <property type="entry name" value="SENSOR PROTEIN KINASE HPTS"/>
    <property type="match status" value="1"/>
</dbReference>
<keyword evidence="6" id="KW-0547">Nucleotide-binding</keyword>
<dbReference type="PANTHER" id="PTHR34220">
    <property type="entry name" value="SENSOR HISTIDINE KINASE YPDA"/>
    <property type="match status" value="1"/>
</dbReference>
<dbReference type="SUPFAM" id="SSF55874">
    <property type="entry name" value="ATPase domain of HSP90 chaperone/DNA topoisomerase II/histidine kinase"/>
    <property type="match status" value="1"/>
</dbReference>
<evidence type="ECO:0000256" key="12">
    <source>
        <dbReference type="SAM" id="Phobius"/>
    </source>
</evidence>
<evidence type="ECO:0000256" key="7">
    <source>
        <dbReference type="ARBA" id="ARBA00022777"/>
    </source>
</evidence>
<sequence length="602" mass="68638">MRVSFLSFIRKSFFVKVIFFLFLLSSIPLSIFAFVTVHVSNQTVMTKVNALNLQVVNQLNEQIENTMVRIQQLSNQFGLSPIITNSLNVQSNYFDYVVQMQELLRTLDAGKTTIGDITDISIYAVDSGEVISTTDSIVPIEQSRYEKLIRSVEASNKAFQLIDDTSSNDPFLADNSFFLRKLTYSNGTGYRGMLVIMLPKQALQKAIHNINLGPDGALYIVTSENKVIATTSLASSPEIAKHVDKAIESWNGSKRSEQFLVDHSLYTIKQSGNFHKWIVISEIPMDQLSESTRFITRTALLLLFLLMLLGLVGSLVIGYNLYRPLQRLKRHMRSIQQGNFSNSYSDYPKNELGELGMMLNNMAFRLNSLMEDLQQSEELKRRSEITVLQAQINPHFLYNTLNTISMFAMLKDYNKIRSMLHRLVSMLRYSMESYEQLVPLSGELNYITDYIAMLQLRYDSQIIVRTEIDEQLQGMLIPKLLLQPLIENSLFHGIFGKETDQGTIIVRTVSLTEDTVMIQIEDDGLGLEPDRLEQLRQHIKHGDRGKSIGMMNVSERVRLLFGEQSEFRLESKGQGEGTIVSILIPRHRLEFAKEEHSHDGSI</sequence>
<dbReference type="InterPro" id="IPR050640">
    <property type="entry name" value="Bact_2-comp_sensor_kinase"/>
</dbReference>
<dbReference type="EMBL" id="MBTG01000034">
    <property type="protein sequence ID" value="OPH50517.1"/>
    <property type="molecule type" value="Genomic_DNA"/>
</dbReference>
<keyword evidence="10" id="KW-0902">Two-component regulatory system</keyword>
<dbReference type="Pfam" id="PF02518">
    <property type="entry name" value="HATPase_c"/>
    <property type="match status" value="1"/>
</dbReference>
<evidence type="ECO:0000256" key="11">
    <source>
        <dbReference type="ARBA" id="ARBA00023136"/>
    </source>
</evidence>
<organism evidence="14 15">
    <name type="scientific">Paenibacillus ferrarius</name>
    <dbReference type="NCBI Taxonomy" id="1469647"/>
    <lineage>
        <taxon>Bacteria</taxon>
        <taxon>Bacillati</taxon>
        <taxon>Bacillota</taxon>
        <taxon>Bacilli</taxon>
        <taxon>Bacillales</taxon>
        <taxon>Paenibacillaceae</taxon>
        <taxon>Paenibacillus</taxon>
    </lineage>
</organism>
<keyword evidence="9 12" id="KW-1133">Transmembrane helix</keyword>
<keyword evidence="15" id="KW-1185">Reference proteome</keyword>
<feature type="domain" description="HAMP" evidence="13">
    <location>
        <begin position="319"/>
        <end position="371"/>
    </location>
</feature>
<dbReference type="PROSITE" id="PS50885">
    <property type="entry name" value="HAMP"/>
    <property type="match status" value="1"/>
</dbReference>
<evidence type="ECO:0000313" key="15">
    <source>
        <dbReference type="Proteomes" id="UP000190626"/>
    </source>
</evidence>
<dbReference type="Gene3D" id="3.30.565.10">
    <property type="entry name" value="Histidine kinase-like ATPase, C-terminal domain"/>
    <property type="match status" value="1"/>
</dbReference>
<keyword evidence="11 12" id="KW-0472">Membrane</keyword>
<dbReference type="GO" id="GO:0000155">
    <property type="term" value="F:phosphorelay sensor kinase activity"/>
    <property type="evidence" value="ECO:0007669"/>
    <property type="project" value="InterPro"/>
</dbReference>
<feature type="transmembrane region" description="Helical" evidence="12">
    <location>
        <begin position="299"/>
        <end position="322"/>
    </location>
</feature>
<keyword evidence="4" id="KW-0808">Transferase</keyword>
<dbReference type="GO" id="GO:0005886">
    <property type="term" value="C:plasma membrane"/>
    <property type="evidence" value="ECO:0007669"/>
    <property type="project" value="UniProtKB-SubCell"/>
</dbReference>
<keyword evidence="8" id="KW-0067">ATP-binding</keyword>
<comment type="subcellular location">
    <subcellularLocation>
        <location evidence="1">Cell membrane</location>
        <topology evidence="1">Multi-pass membrane protein</topology>
    </subcellularLocation>
</comment>
<dbReference type="InterPro" id="IPR010559">
    <property type="entry name" value="Sig_transdc_His_kin_internal"/>
</dbReference>
<dbReference type="Proteomes" id="UP000190626">
    <property type="component" value="Unassembled WGS sequence"/>
</dbReference>
<dbReference type="InterPro" id="IPR003594">
    <property type="entry name" value="HATPase_dom"/>
</dbReference>
<dbReference type="AlphaFoldDB" id="A0A1V4HC44"/>
<protein>
    <recommendedName>
        <fullName evidence="13">HAMP domain-containing protein</fullName>
    </recommendedName>
</protein>
<evidence type="ECO:0000256" key="2">
    <source>
        <dbReference type="ARBA" id="ARBA00022475"/>
    </source>
</evidence>
<evidence type="ECO:0000256" key="9">
    <source>
        <dbReference type="ARBA" id="ARBA00022989"/>
    </source>
</evidence>
<evidence type="ECO:0000259" key="13">
    <source>
        <dbReference type="PROSITE" id="PS50885"/>
    </source>
</evidence>
<dbReference type="InterPro" id="IPR036890">
    <property type="entry name" value="HATPase_C_sf"/>
</dbReference>
<dbReference type="GO" id="GO:0005524">
    <property type="term" value="F:ATP binding"/>
    <property type="evidence" value="ECO:0007669"/>
    <property type="project" value="UniProtKB-KW"/>
</dbReference>
<dbReference type="STRING" id="1469647.BC351_07625"/>
<dbReference type="Gene3D" id="6.10.340.10">
    <property type="match status" value="1"/>
</dbReference>
<evidence type="ECO:0000256" key="1">
    <source>
        <dbReference type="ARBA" id="ARBA00004651"/>
    </source>
</evidence>
<evidence type="ECO:0000256" key="8">
    <source>
        <dbReference type="ARBA" id="ARBA00022840"/>
    </source>
</evidence>
<evidence type="ECO:0000256" key="3">
    <source>
        <dbReference type="ARBA" id="ARBA00022553"/>
    </source>
</evidence>
<accession>A0A1V4HC44</accession>
<proteinExistence type="predicted"/>
<evidence type="ECO:0000256" key="10">
    <source>
        <dbReference type="ARBA" id="ARBA00023012"/>
    </source>
</evidence>
<evidence type="ECO:0000313" key="14">
    <source>
        <dbReference type="EMBL" id="OPH50517.1"/>
    </source>
</evidence>
<gene>
    <name evidence="14" type="ORF">BC351_07625</name>
</gene>
<dbReference type="Pfam" id="PF06580">
    <property type="entry name" value="His_kinase"/>
    <property type="match status" value="1"/>
</dbReference>
<evidence type="ECO:0000256" key="6">
    <source>
        <dbReference type="ARBA" id="ARBA00022741"/>
    </source>
</evidence>
<dbReference type="SMART" id="SM00304">
    <property type="entry name" value="HAMP"/>
    <property type="match status" value="1"/>
</dbReference>
<keyword evidence="7" id="KW-0418">Kinase</keyword>
<evidence type="ECO:0000256" key="4">
    <source>
        <dbReference type="ARBA" id="ARBA00022679"/>
    </source>
</evidence>
<name>A0A1V4HC44_9BACL</name>
<dbReference type="SUPFAM" id="SSF158472">
    <property type="entry name" value="HAMP domain-like"/>
    <property type="match status" value="1"/>
</dbReference>
<evidence type="ECO:0000256" key="5">
    <source>
        <dbReference type="ARBA" id="ARBA00022692"/>
    </source>
</evidence>
<keyword evidence="2" id="KW-1003">Cell membrane</keyword>
<reference evidence="15" key="1">
    <citation type="submission" date="2016-07" db="EMBL/GenBank/DDBJ databases">
        <authorList>
            <person name="Florea S."/>
            <person name="Webb J.S."/>
            <person name="Jaromczyk J."/>
            <person name="Schardl C.L."/>
        </authorList>
    </citation>
    <scope>NUCLEOTIDE SEQUENCE [LARGE SCALE GENOMIC DNA]</scope>
    <source>
        <strain evidence="15">CY1</strain>
    </source>
</reference>
<dbReference type="CDD" id="cd06225">
    <property type="entry name" value="HAMP"/>
    <property type="match status" value="1"/>
</dbReference>
<dbReference type="Pfam" id="PF00672">
    <property type="entry name" value="HAMP"/>
    <property type="match status" value="1"/>
</dbReference>
<keyword evidence="5 12" id="KW-0812">Transmembrane</keyword>